<name>A0A124GNZ5_PICGL</name>
<sequence>MDMDPTHELLVEIVPLALSQHLCNWRICYLKLLRPYLVEMLMAVMLGEMLPVRQRLNIIMATDVAFAEGLQMGSAISSGSR</sequence>
<comment type="caution">
    <text evidence="1">The sequence shown here is derived from an EMBL/GenBank/DDBJ whole genome shotgun (WGS) entry which is preliminary data.</text>
</comment>
<keyword evidence="1" id="KW-0496">Mitochondrion</keyword>
<geneLocation type="mitochondrion" evidence="1"/>
<dbReference type="EMBL" id="LKAM01000001">
    <property type="protein sequence ID" value="KUM50362.1"/>
    <property type="molecule type" value="Genomic_DNA"/>
</dbReference>
<gene>
    <name evidence="1" type="ORF">ABT39_MTgene205</name>
</gene>
<evidence type="ECO:0000313" key="1">
    <source>
        <dbReference type="EMBL" id="KUM50362.1"/>
    </source>
</evidence>
<accession>A0A124GNZ5</accession>
<protein>
    <submittedName>
        <fullName evidence="1">Uncharacterized protein</fullName>
    </submittedName>
</protein>
<organism evidence="1">
    <name type="scientific">Picea glauca</name>
    <name type="common">White spruce</name>
    <name type="synonym">Pinus glauca</name>
    <dbReference type="NCBI Taxonomy" id="3330"/>
    <lineage>
        <taxon>Eukaryota</taxon>
        <taxon>Viridiplantae</taxon>
        <taxon>Streptophyta</taxon>
        <taxon>Embryophyta</taxon>
        <taxon>Tracheophyta</taxon>
        <taxon>Spermatophyta</taxon>
        <taxon>Pinopsida</taxon>
        <taxon>Pinidae</taxon>
        <taxon>Conifers I</taxon>
        <taxon>Pinales</taxon>
        <taxon>Pinaceae</taxon>
        <taxon>Picea</taxon>
    </lineage>
</organism>
<reference evidence="1" key="1">
    <citation type="journal article" date="2015" name="Genome Biol. Evol.">
        <title>Organellar Genomes of White Spruce (Picea glauca): Assembly and Annotation.</title>
        <authorList>
            <person name="Jackman S.D."/>
            <person name="Warren R.L."/>
            <person name="Gibb E.A."/>
            <person name="Vandervalk B.P."/>
            <person name="Mohamadi H."/>
            <person name="Chu J."/>
            <person name="Raymond A."/>
            <person name="Pleasance S."/>
            <person name="Coope R."/>
            <person name="Wildung M.R."/>
            <person name="Ritland C.E."/>
            <person name="Bousquet J."/>
            <person name="Jones S.J."/>
            <person name="Bohlmann J."/>
            <person name="Birol I."/>
        </authorList>
    </citation>
    <scope>NUCLEOTIDE SEQUENCE [LARGE SCALE GENOMIC DNA]</scope>
    <source>
        <tissue evidence="1">Flushing bud</tissue>
    </source>
</reference>
<dbReference type="AlphaFoldDB" id="A0A124GNZ5"/>
<proteinExistence type="predicted"/>